<organism evidence="2 3">
    <name type="scientific">Calycina marina</name>
    <dbReference type="NCBI Taxonomy" id="1763456"/>
    <lineage>
        <taxon>Eukaryota</taxon>
        <taxon>Fungi</taxon>
        <taxon>Dikarya</taxon>
        <taxon>Ascomycota</taxon>
        <taxon>Pezizomycotina</taxon>
        <taxon>Leotiomycetes</taxon>
        <taxon>Helotiales</taxon>
        <taxon>Pezizellaceae</taxon>
        <taxon>Calycina</taxon>
    </lineage>
</organism>
<evidence type="ECO:0000313" key="3">
    <source>
        <dbReference type="Proteomes" id="UP000887226"/>
    </source>
</evidence>
<protein>
    <submittedName>
        <fullName evidence="2">Uncharacterized protein</fullName>
    </submittedName>
</protein>
<comment type="caution">
    <text evidence="2">The sequence shown here is derived from an EMBL/GenBank/DDBJ whole genome shotgun (WGS) entry which is preliminary data.</text>
</comment>
<keyword evidence="3" id="KW-1185">Reference proteome</keyword>
<evidence type="ECO:0000313" key="2">
    <source>
        <dbReference type="EMBL" id="KAG9247460.1"/>
    </source>
</evidence>
<accession>A0A9P7Z9J8</accession>
<name>A0A9P7Z9J8_9HELO</name>
<proteinExistence type="predicted"/>
<gene>
    <name evidence="2" type="ORF">BJ878DRAFT_176905</name>
</gene>
<dbReference type="Proteomes" id="UP000887226">
    <property type="component" value="Unassembled WGS sequence"/>
</dbReference>
<dbReference type="OrthoDB" id="5285218at2759"/>
<feature type="region of interest" description="Disordered" evidence="1">
    <location>
        <begin position="65"/>
        <end position="129"/>
    </location>
</feature>
<dbReference type="EMBL" id="MU253771">
    <property type="protein sequence ID" value="KAG9247460.1"/>
    <property type="molecule type" value="Genomic_DNA"/>
</dbReference>
<dbReference type="AlphaFoldDB" id="A0A9P7Z9J8"/>
<reference evidence="2" key="1">
    <citation type="journal article" date="2021" name="IMA Fungus">
        <title>Genomic characterization of three marine fungi, including Emericellopsis atlantica sp. nov. with signatures of a generalist lifestyle and marine biomass degradation.</title>
        <authorList>
            <person name="Hagestad O.C."/>
            <person name="Hou L."/>
            <person name="Andersen J.H."/>
            <person name="Hansen E.H."/>
            <person name="Altermark B."/>
            <person name="Li C."/>
            <person name="Kuhnert E."/>
            <person name="Cox R.J."/>
            <person name="Crous P.W."/>
            <person name="Spatafora J.W."/>
            <person name="Lail K."/>
            <person name="Amirebrahimi M."/>
            <person name="Lipzen A."/>
            <person name="Pangilinan J."/>
            <person name="Andreopoulos W."/>
            <person name="Hayes R.D."/>
            <person name="Ng V."/>
            <person name="Grigoriev I.V."/>
            <person name="Jackson S.A."/>
            <person name="Sutton T.D.S."/>
            <person name="Dobson A.D.W."/>
            <person name="Rama T."/>
        </authorList>
    </citation>
    <scope>NUCLEOTIDE SEQUENCE</scope>
    <source>
        <strain evidence="2">TRa3180A</strain>
    </source>
</reference>
<evidence type="ECO:0000256" key="1">
    <source>
        <dbReference type="SAM" id="MobiDB-lite"/>
    </source>
</evidence>
<feature type="compositionally biased region" description="Basic and acidic residues" evidence="1">
    <location>
        <begin position="110"/>
        <end position="127"/>
    </location>
</feature>
<sequence length="143" mass="16670">MRLFEKLNQKIELLRLEQRYTKGRNRRSTFVSEALYVDGEYIYEPTSSFSKATSQRLHVVVDEVPEAPMSPASGRNYRAENSSGRSEIGSGSGSEEEKKVRRTSRMGALDWRRGVREEREKEKEKRRSVLGIRELQWNDNVRS</sequence>